<evidence type="ECO:0000313" key="2">
    <source>
        <dbReference type="Proteomes" id="UP001283361"/>
    </source>
</evidence>
<proteinExistence type="predicted"/>
<reference evidence="1" key="1">
    <citation type="journal article" date="2023" name="G3 (Bethesda)">
        <title>A reference genome for the long-term kleptoplast-retaining sea slug Elysia crispata morphotype clarki.</title>
        <authorList>
            <person name="Eastman K.E."/>
            <person name="Pendleton A.L."/>
            <person name="Shaikh M.A."/>
            <person name="Suttiyut T."/>
            <person name="Ogas R."/>
            <person name="Tomko P."/>
            <person name="Gavelis G."/>
            <person name="Widhalm J.R."/>
            <person name="Wisecaver J.H."/>
        </authorList>
    </citation>
    <scope>NUCLEOTIDE SEQUENCE</scope>
    <source>
        <strain evidence="1">ECLA1</strain>
    </source>
</reference>
<dbReference type="Proteomes" id="UP001283361">
    <property type="component" value="Unassembled WGS sequence"/>
</dbReference>
<keyword evidence="2" id="KW-1185">Reference proteome</keyword>
<evidence type="ECO:0000313" key="1">
    <source>
        <dbReference type="EMBL" id="KAK3760252.1"/>
    </source>
</evidence>
<organism evidence="1 2">
    <name type="scientific">Elysia crispata</name>
    <name type="common">lettuce slug</name>
    <dbReference type="NCBI Taxonomy" id="231223"/>
    <lineage>
        <taxon>Eukaryota</taxon>
        <taxon>Metazoa</taxon>
        <taxon>Spiralia</taxon>
        <taxon>Lophotrochozoa</taxon>
        <taxon>Mollusca</taxon>
        <taxon>Gastropoda</taxon>
        <taxon>Heterobranchia</taxon>
        <taxon>Euthyneura</taxon>
        <taxon>Panpulmonata</taxon>
        <taxon>Sacoglossa</taxon>
        <taxon>Placobranchoidea</taxon>
        <taxon>Plakobranchidae</taxon>
        <taxon>Elysia</taxon>
    </lineage>
</organism>
<name>A0AAE0Z025_9GAST</name>
<sequence>MQNPFPFQHGVKPEAVISIMFLPHWICPTVSSAATNEISCYRPGNLVRLVSSAAYLYWMTSAGMRSRTVS</sequence>
<protein>
    <submittedName>
        <fullName evidence="1">Uncharacterized protein</fullName>
    </submittedName>
</protein>
<dbReference type="AlphaFoldDB" id="A0AAE0Z025"/>
<gene>
    <name evidence="1" type="ORF">RRG08_021053</name>
</gene>
<accession>A0AAE0Z025</accession>
<comment type="caution">
    <text evidence="1">The sequence shown here is derived from an EMBL/GenBank/DDBJ whole genome shotgun (WGS) entry which is preliminary data.</text>
</comment>
<dbReference type="EMBL" id="JAWDGP010005035">
    <property type="protein sequence ID" value="KAK3760252.1"/>
    <property type="molecule type" value="Genomic_DNA"/>
</dbReference>